<protein>
    <submittedName>
        <fullName evidence="2">Uncharacterized protein</fullName>
    </submittedName>
</protein>
<evidence type="ECO:0000313" key="2">
    <source>
        <dbReference type="EMBL" id="GIX76551.1"/>
    </source>
</evidence>
<feature type="region of interest" description="Disordered" evidence="1">
    <location>
        <begin position="61"/>
        <end position="82"/>
    </location>
</feature>
<gene>
    <name evidence="2" type="ORF">CEXT_471921</name>
</gene>
<sequence length="112" mass="13056">MSRLMDGRRHLRLQFNERHRKGVHHSSRGGEEELKKSAEHSLQRDPKVLRGGWRHLRLHFNERHRKGVHHSSRGGEEELKSRLSIPLLQAPEVLGGVTMIRQFPCNGFVRTT</sequence>
<dbReference type="EMBL" id="BPLR01020261">
    <property type="protein sequence ID" value="GIX76551.1"/>
    <property type="molecule type" value="Genomic_DNA"/>
</dbReference>
<comment type="caution">
    <text evidence="2">The sequence shown here is derived from an EMBL/GenBank/DDBJ whole genome shotgun (WGS) entry which is preliminary data.</text>
</comment>
<evidence type="ECO:0000256" key="1">
    <source>
        <dbReference type="SAM" id="MobiDB-lite"/>
    </source>
</evidence>
<dbReference type="AlphaFoldDB" id="A0AAV4MXB1"/>
<feature type="region of interest" description="Disordered" evidence="1">
    <location>
        <begin position="1"/>
        <end position="46"/>
    </location>
</feature>
<accession>A0AAV4MXB1</accession>
<reference evidence="2 3" key="1">
    <citation type="submission" date="2021-06" db="EMBL/GenBank/DDBJ databases">
        <title>Caerostris extrusa draft genome.</title>
        <authorList>
            <person name="Kono N."/>
            <person name="Arakawa K."/>
        </authorList>
    </citation>
    <scope>NUCLEOTIDE SEQUENCE [LARGE SCALE GENOMIC DNA]</scope>
</reference>
<dbReference type="Proteomes" id="UP001054945">
    <property type="component" value="Unassembled WGS sequence"/>
</dbReference>
<evidence type="ECO:0000313" key="3">
    <source>
        <dbReference type="Proteomes" id="UP001054945"/>
    </source>
</evidence>
<feature type="compositionally biased region" description="Basic residues" evidence="1">
    <location>
        <begin position="18"/>
        <end position="27"/>
    </location>
</feature>
<organism evidence="2 3">
    <name type="scientific">Caerostris extrusa</name>
    <name type="common">Bark spider</name>
    <name type="synonym">Caerostris bankana</name>
    <dbReference type="NCBI Taxonomy" id="172846"/>
    <lineage>
        <taxon>Eukaryota</taxon>
        <taxon>Metazoa</taxon>
        <taxon>Ecdysozoa</taxon>
        <taxon>Arthropoda</taxon>
        <taxon>Chelicerata</taxon>
        <taxon>Arachnida</taxon>
        <taxon>Araneae</taxon>
        <taxon>Araneomorphae</taxon>
        <taxon>Entelegynae</taxon>
        <taxon>Araneoidea</taxon>
        <taxon>Araneidae</taxon>
        <taxon>Caerostris</taxon>
    </lineage>
</organism>
<feature type="compositionally biased region" description="Basic residues" evidence="1">
    <location>
        <begin position="61"/>
        <end position="72"/>
    </location>
</feature>
<name>A0AAV4MXB1_CAEEX</name>
<proteinExistence type="predicted"/>
<keyword evidence="3" id="KW-1185">Reference proteome</keyword>
<feature type="compositionally biased region" description="Basic and acidic residues" evidence="1">
    <location>
        <begin position="28"/>
        <end position="46"/>
    </location>
</feature>